<proteinExistence type="predicted"/>
<evidence type="ECO:0000313" key="1">
    <source>
        <dbReference type="EMBL" id="OLZ43083.1"/>
    </source>
</evidence>
<dbReference type="InterPro" id="IPR029068">
    <property type="entry name" value="Glyas_Bleomycin-R_OHBP_Dase"/>
</dbReference>
<dbReference type="SUPFAM" id="SSF54593">
    <property type="entry name" value="Glyoxalase/Bleomycin resistance protein/Dihydroxybiphenyl dioxygenase"/>
    <property type="match status" value="1"/>
</dbReference>
<dbReference type="AlphaFoldDB" id="A0A1R0KDQ4"/>
<dbReference type="RefSeq" id="WP_143253438.1">
    <property type="nucleotide sequence ID" value="NZ_JBEZVB010000120.1"/>
</dbReference>
<evidence type="ECO:0008006" key="3">
    <source>
        <dbReference type="Google" id="ProtNLM"/>
    </source>
</evidence>
<name>A0A1R0KDQ4_9PSEU</name>
<protein>
    <recommendedName>
        <fullName evidence="3">VOC domain-containing protein</fullName>
    </recommendedName>
</protein>
<comment type="caution">
    <text evidence="1">The sequence shown here is derived from an EMBL/GenBank/DDBJ whole genome shotgun (WGS) entry which is preliminary data.</text>
</comment>
<sequence length="120" mass="12601">MAAIVSVNSPISVELQCVPAIHLARSLRFYLALGCEVHRSGDGWVRLRNAGTVFVLVHGGPGAGPGIVVPELSTGNLLRLCCRLWMAGIDTSPISYPGGAPGGRITTHDPDRYPVAISQA</sequence>
<dbReference type="EMBL" id="MQUQ01000041">
    <property type="protein sequence ID" value="OLZ43083.1"/>
    <property type="molecule type" value="Genomic_DNA"/>
</dbReference>
<reference evidence="1 2" key="1">
    <citation type="submission" date="2016-01" db="EMBL/GenBank/DDBJ databases">
        <title>Amycolatopsis coloradensis genome sequencing and assembly.</title>
        <authorList>
            <person name="Mayilraj S."/>
        </authorList>
    </citation>
    <scope>NUCLEOTIDE SEQUENCE [LARGE SCALE GENOMIC DNA]</scope>
    <source>
        <strain evidence="1 2">DSM 44225</strain>
    </source>
</reference>
<keyword evidence="2" id="KW-1185">Reference proteome</keyword>
<organism evidence="1 2">
    <name type="scientific">Amycolatopsis coloradensis</name>
    <dbReference type="NCBI Taxonomy" id="76021"/>
    <lineage>
        <taxon>Bacteria</taxon>
        <taxon>Bacillati</taxon>
        <taxon>Actinomycetota</taxon>
        <taxon>Actinomycetes</taxon>
        <taxon>Pseudonocardiales</taxon>
        <taxon>Pseudonocardiaceae</taxon>
        <taxon>Amycolatopsis</taxon>
    </lineage>
</organism>
<dbReference type="OrthoDB" id="3638041at2"/>
<accession>A0A1R0KDQ4</accession>
<evidence type="ECO:0000313" key="2">
    <source>
        <dbReference type="Proteomes" id="UP000187486"/>
    </source>
</evidence>
<dbReference type="Gene3D" id="3.10.180.10">
    <property type="entry name" value="2,3-Dihydroxybiphenyl 1,2-Dioxygenase, domain 1"/>
    <property type="match status" value="1"/>
</dbReference>
<dbReference type="Proteomes" id="UP000187486">
    <property type="component" value="Unassembled WGS sequence"/>
</dbReference>
<gene>
    <name evidence="1" type="ORF">BS329_40875</name>
</gene>